<name>A0ABY6BF37_9GAMM</name>
<gene>
    <name evidence="2" type="ORF">N4264_03075</name>
</gene>
<dbReference type="RefSeq" id="WP_261695607.1">
    <property type="nucleotide sequence ID" value="NZ_CP104694.1"/>
</dbReference>
<reference evidence="2" key="1">
    <citation type="submission" date="2022-09" db="EMBL/GenBank/DDBJ databases">
        <title>Tahibacter sp. nov., isolated from a fresh water.</title>
        <authorList>
            <person name="Baek J.H."/>
            <person name="Lee J.K."/>
            <person name="Kim J.M."/>
            <person name="Jeon C.O."/>
        </authorList>
    </citation>
    <scope>NUCLEOTIDE SEQUENCE</scope>
    <source>
        <strain evidence="2">W38</strain>
    </source>
</reference>
<dbReference type="EMBL" id="CP104694">
    <property type="protein sequence ID" value="UXI68648.1"/>
    <property type="molecule type" value="Genomic_DNA"/>
</dbReference>
<keyword evidence="1" id="KW-0472">Membrane</keyword>
<feature type="transmembrane region" description="Helical" evidence="1">
    <location>
        <begin position="20"/>
        <end position="37"/>
    </location>
</feature>
<evidence type="ECO:0000313" key="2">
    <source>
        <dbReference type="EMBL" id="UXI68648.1"/>
    </source>
</evidence>
<organism evidence="2 3">
    <name type="scientific">Tahibacter amnicola</name>
    <dbReference type="NCBI Taxonomy" id="2976241"/>
    <lineage>
        <taxon>Bacteria</taxon>
        <taxon>Pseudomonadati</taxon>
        <taxon>Pseudomonadota</taxon>
        <taxon>Gammaproteobacteria</taxon>
        <taxon>Lysobacterales</taxon>
        <taxon>Rhodanobacteraceae</taxon>
        <taxon>Tahibacter</taxon>
    </lineage>
</organism>
<evidence type="ECO:0000313" key="3">
    <source>
        <dbReference type="Proteomes" id="UP001064632"/>
    </source>
</evidence>
<dbReference type="Proteomes" id="UP001064632">
    <property type="component" value="Chromosome"/>
</dbReference>
<sequence>MSPQSPSFDPKDRRAGVRRTAWIIGAIVLLIYIGGYIQRMVAA</sequence>
<protein>
    <submittedName>
        <fullName evidence="2">Uncharacterized protein</fullName>
    </submittedName>
</protein>
<keyword evidence="3" id="KW-1185">Reference proteome</keyword>
<evidence type="ECO:0000256" key="1">
    <source>
        <dbReference type="SAM" id="Phobius"/>
    </source>
</evidence>
<accession>A0ABY6BF37</accession>
<keyword evidence="1" id="KW-0812">Transmembrane</keyword>
<proteinExistence type="predicted"/>
<keyword evidence="1" id="KW-1133">Transmembrane helix</keyword>